<keyword evidence="2" id="KW-0238">DNA-binding</keyword>
<keyword evidence="1" id="KW-0805">Transcription regulation</keyword>
<feature type="domain" description="NAC" evidence="6">
    <location>
        <begin position="8"/>
        <end position="160"/>
    </location>
</feature>
<dbReference type="PROSITE" id="PS51005">
    <property type="entry name" value="NAC"/>
    <property type="match status" value="1"/>
</dbReference>
<accession>A0AAX6HYC9</accession>
<evidence type="ECO:0000313" key="7">
    <source>
        <dbReference type="EMBL" id="KAJ6846069.1"/>
    </source>
</evidence>
<evidence type="ECO:0000256" key="3">
    <source>
        <dbReference type="ARBA" id="ARBA00023163"/>
    </source>
</evidence>
<protein>
    <submittedName>
        <fullName evidence="7">NAC domain-containing protein 83-like</fullName>
    </submittedName>
</protein>
<dbReference type="AlphaFoldDB" id="A0AAX6HYC9"/>
<dbReference type="InterPro" id="IPR003441">
    <property type="entry name" value="NAC-dom"/>
</dbReference>
<sequence length="214" mass="24003">MDNKLLRLPPGFRFHPTDEELVVQYLRRKVFSCPLPASIIPEISLGKSNPWDLLVGCEQERYFFNLRDAKYANNGHRRWNRATGSGYWKAAGKDKAVVSSKCNRVVGTKRAFVFYQGRAPNGERTGWMMHEYRLASSTHDTHCGVSATGDQWVLCRVFKKKRATKMDVEEAAEEYRFVGFTNRQPSSPSGSESSCVTEASDAPGSGEDISSSPP</sequence>
<dbReference type="EMBL" id="JANAVB010005599">
    <property type="protein sequence ID" value="KAJ6846069.1"/>
    <property type="molecule type" value="Genomic_DNA"/>
</dbReference>
<dbReference type="PANTHER" id="PTHR31744:SF93">
    <property type="entry name" value="NAC DOMAIN-CONTAINING PROTEIN"/>
    <property type="match status" value="1"/>
</dbReference>
<feature type="compositionally biased region" description="Low complexity" evidence="5">
    <location>
        <begin position="185"/>
        <end position="194"/>
    </location>
</feature>
<dbReference type="Proteomes" id="UP001140949">
    <property type="component" value="Unassembled WGS sequence"/>
</dbReference>
<comment type="caution">
    <text evidence="7">The sequence shown here is derived from an EMBL/GenBank/DDBJ whole genome shotgun (WGS) entry which is preliminary data.</text>
</comment>
<dbReference type="Gene3D" id="2.170.150.80">
    <property type="entry name" value="NAC domain"/>
    <property type="match status" value="1"/>
</dbReference>
<evidence type="ECO:0000256" key="1">
    <source>
        <dbReference type="ARBA" id="ARBA00023015"/>
    </source>
</evidence>
<reference evidence="7" key="1">
    <citation type="journal article" date="2023" name="GigaByte">
        <title>Genome assembly of the bearded iris, Iris pallida Lam.</title>
        <authorList>
            <person name="Bruccoleri R.E."/>
            <person name="Oakeley E.J."/>
            <person name="Faust A.M.E."/>
            <person name="Altorfer M."/>
            <person name="Dessus-Babus S."/>
            <person name="Burckhardt D."/>
            <person name="Oertli M."/>
            <person name="Naumann U."/>
            <person name="Petersen F."/>
            <person name="Wong J."/>
        </authorList>
    </citation>
    <scope>NUCLEOTIDE SEQUENCE</scope>
    <source>
        <strain evidence="7">GSM-AAB239-AS_SAM_17_03QT</strain>
    </source>
</reference>
<name>A0AAX6HYC9_IRIPA</name>
<reference evidence="7" key="2">
    <citation type="submission" date="2023-04" db="EMBL/GenBank/DDBJ databases">
        <authorList>
            <person name="Bruccoleri R.E."/>
            <person name="Oakeley E.J."/>
            <person name="Faust A.-M."/>
            <person name="Dessus-Babus S."/>
            <person name="Altorfer M."/>
            <person name="Burckhardt D."/>
            <person name="Oertli M."/>
            <person name="Naumann U."/>
            <person name="Petersen F."/>
            <person name="Wong J."/>
        </authorList>
    </citation>
    <scope>NUCLEOTIDE SEQUENCE</scope>
    <source>
        <strain evidence="7">GSM-AAB239-AS_SAM_17_03QT</strain>
        <tissue evidence="7">Leaf</tissue>
    </source>
</reference>
<dbReference type="GO" id="GO:0006355">
    <property type="term" value="P:regulation of DNA-templated transcription"/>
    <property type="evidence" value="ECO:0007669"/>
    <property type="project" value="InterPro"/>
</dbReference>
<evidence type="ECO:0000256" key="2">
    <source>
        <dbReference type="ARBA" id="ARBA00023125"/>
    </source>
</evidence>
<dbReference type="Pfam" id="PF02365">
    <property type="entry name" value="NAM"/>
    <property type="match status" value="1"/>
</dbReference>
<dbReference type="SUPFAM" id="SSF101941">
    <property type="entry name" value="NAC domain"/>
    <property type="match status" value="1"/>
</dbReference>
<feature type="region of interest" description="Disordered" evidence="5">
    <location>
        <begin position="177"/>
        <end position="214"/>
    </location>
</feature>
<evidence type="ECO:0000256" key="5">
    <source>
        <dbReference type="SAM" id="MobiDB-lite"/>
    </source>
</evidence>
<proteinExistence type="predicted"/>
<keyword evidence="3" id="KW-0804">Transcription</keyword>
<evidence type="ECO:0000313" key="8">
    <source>
        <dbReference type="Proteomes" id="UP001140949"/>
    </source>
</evidence>
<dbReference type="PANTHER" id="PTHR31744">
    <property type="entry name" value="PROTEIN CUP-SHAPED COTYLEDON 2-RELATED"/>
    <property type="match status" value="1"/>
</dbReference>
<dbReference type="GO" id="GO:0003677">
    <property type="term" value="F:DNA binding"/>
    <property type="evidence" value="ECO:0007669"/>
    <property type="project" value="UniProtKB-KW"/>
</dbReference>
<evidence type="ECO:0000256" key="4">
    <source>
        <dbReference type="ARBA" id="ARBA00023242"/>
    </source>
</evidence>
<keyword evidence="8" id="KW-1185">Reference proteome</keyword>
<keyword evidence="4" id="KW-0539">Nucleus</keyword>
<organism evidence="7 8">
    <name type="scientific">Iris pallida</name>
    <name type="common">Sweet iris</name>
    <dbReference type="NCBI Taxonomy" id="29817"/>
    <lineage>
        <taxon>Eukaryota</taxon>
        <taxon>Viridiplantae</taxon>
        <taxon>Streptophyta</taxon>
        <taxon>Embryophyta</taxon>
        <taxon>Tracheophyta</taxon>
        <taxon>Spermatophyta</taxon>
        <taxon>Magnoliopsida</taxon>
        <taxon>Liliopsida</taxon>
        <taxon>Asparagales</taxon>
        <taxon>Iridaceae</taxon>
        <taxon>Iridoideae</taxon>
        <taxon>Irideae</taxon>
        <taxon>Iris</taxon>
    </lineage>
</organism>
<evidence type="ECO:0000259" key="6">
    <source>
        <dbReference type="PROSITE" id="PS51005"/>
    </source>
</evidence>
<gene>
    <name evidence="7" type="ORF">M6B38_278500</name>
</gene>
<dbReference type="InterPro" id="IPR036093">
    <property type="entry name" value="NAC_dom_sf"/>
</dbReference>